<protein>
    <submittedName>
        <fullName evidence="2">Uncharacterized protein</fullName>
    </submittedName>
</protein>
<dbReference type="RefSeq" id="WP_034902198.1">
    <property type="nucleotide sequence ID" value="NZ_CP017057.1"/>
</dbReference>
<evidence type="ECO:0000313" key="2">
    <source>
        <dbReference type="EMBL" id="KEO96819.1"/>
    </source>
</evidence>
<feature type="region of interest" description="Disordered" evidence="1">
    <location>
        <begin position="57"/>
        <end position="95"/>
    </location>
</feature>
<name>A0A074MTI2_9SPHN</name>
<dbReference type="Proteomes" id="UP000027866">
    <property type="component" value="Unassembled WGS sequence"/>
</dbReference>
<accession>A0A074MTI2</accession>
<dbReference type="EMBL" id="JMIX01000004">
    <property type="protein sequence ID" value="KEO96819.1"/>
    <property type="molecule type" value="Genomic_DNA"/>
</dbReference>
<dbReference type="PATRIC" id="fig|39960.10.peg.2966"/>
<gene>
    <name evidence="2" type="ORF">EH32_09055</name>
</gene>
<evidence type="ECO:0000256" key="1">
    <source>
        <dbReference type="SAM" id="MobiDB-lite"/>
    </source>
</evidence>
<dbReference type="KEGG" id="elq:Ga0102493_11714"/>
<proteinExistence type="predicted"/>
<reference evidence="2 3" key="1">
    <citation type="submission" date="2014-04" db="EMBL/GenBank/DDBJ databases">
        <title>A comprehensive comparison of genomes of Erythrobacter spp. Strains.</title>
        <authorList>
            <person name="Zheng Q."/>
        </authorList>
    </citation>
    <scope>NUCLEOTIDE SEQUENCE [LARGE SCALE GENOMIC DNA]</scope>
    <source>
        <strain evidence="2 3">DSM 8509</strain>
    </source>
</reference>
<evidence type="ECO:0000313" key="3">
    <source>
        <dbReference type="Proteomes" id="UP000027866"/>
    </source>
</evidence>
<organism evidence="2 3">
    <name type="scientific">Erythrobacter litoralis</name>
    <dbReference type="NCBI Taxonomy" id="39960"/>
    <lineage>
        <taxon>Bacteria</taxon>
        <taxon>Pseudomonadati</taxon>
        <taxon>Pseudomonadota</taxon>
        <taxon>Alphaproteobacteria</taxon>
        <taxon>Sphingomonadales</taxon>
        <taxon>Erythrobacteraceae</taxon>
        <taxon>Erythrobacter/Porphyrobacter group</taxon>
        <taxon>Erythrobacter</taxon>
    </lineage>
</organism>
<comment type="caution">
    <text evidence="2">The sequence shown here is derived from an EMBL/GenBank/DDBJ whole genome shotgun (WGS) entry which is preliminary data.</text>
</comment>
<dbReference type="AlphaFoldDB" id="A0A074MTI2"/>
<sequence length="129" mass="14169">MQWSGVKGVVEIRSERDLSKRIGELDPATSPFGVLSRGGRHFIQVAAEGGGFVIEKREGGEDSHVHARRTGGRPSPKPPRPGFFKRLLGGGRGKRDADTFTLGEVEAVLLAWYEDRPDPDFLRWDSGPS</sequence>
<keyword evidence="3" id="KW-1185">Reference proteome</keyword>
<dbReference type="OrthoDB" id="7605406at2"/>